<dbReference type="AlphaFoldDB" id="A0A8D8WAJ0"/>
<organism evidence="1">
    <name type="scientific">Cacopsylla melanoneura</name>
    <dbReference type="NCBI Taxonomy" id="428564"/>
    <lineage>
        <taxon>Eukaryota</taxon>
        <taxon>Metazoa</taxon>
        <taxon>Ecdysozoa</taxon>
        <taxon>Arthropoda</taxon>
        <taxon>Hexapoda</taxon>
        <taxon>Insecta</taxon>
        <taxon>Pterygota</taxon>
        <taxon>Neoptera</taxon>
        <taxon>Paraneoptera</taxon>
        <taxon>Hemiptera</taxon>
        <taxon>Sternorrhyncha</taxon>
        <taxon>Psylloidea</taxon>
        <taxon>Psyllidae</taxon>
        <taxon>Psyllinae</taxon>
        <taxon>Cacopsylla</taxon>
    </lineage>
</organism>
<dbReference type="EMBL" id="HBUF01172024">
    <property type="protein sequence ID" value="CAG6653113.1"/>
    <property type="molecule type" value="Transcribed_RNA"/>
</dbReference>
<protein>
    <submittedName>
        <fullName evidence="1">Uncharacterized protein</fullName>
    </submittedName>
</protein>
<reference evidence="1" key="1">
    <citation type="submission" date="2021-05" db="EMBL/GenBank/DDBJ databases">
        <authorList>
            <person name="Alioto T."/>
            <person name="Alioto T."/>
            <person name="Gomez Garrido J."/>
        </authorList>
    </citation>
    <scope>NUCLEOTIDE SEQUENCE</scope>
</reference>
<sequence>MTRFILPGSDLRVPLDQRFSTGGARTPRGSRETLRGFAKKNRVMADKGITYQAKVHERTYKVTLTNKKILEKKNSRYYPNLPYLGTYSLKLFYTYNVPT</sequence>
<proteinExistence type="predicted"/>
<name>A0A8D8WAJ0_9HEMI</name>
<evidence type="ECO:0000313" key="1">
    <source>
        <dbReference type="EMBL" id="CAG6653113.1"/>
    </source>
</evidence>
<accession>A0A8D8WAJ0</accession>